<reference evidence="2 3" key="1">
    <citation type="submission" date="2021-03" db="EMBL/GenBank/DDBJ databases">
        <title>The complete genome sequence of Acetobacter sacchari TBRC 11175.</title>
        <authorList>
            <person name="Charoenyingcharoen P."/>
            <person name="Yukphan P."/>
        </authorList>
    </citation>
    <scope>NUCLEOTIDE SEQUENCE [LARGE SCALE GENOMIC DNA]</scope>
    <source>
        <strain evidence="2 3">TBRC 11175</strain>
    </source>
</reference>
<feature type="signal peptide" evidence="1">
    <location>
        <begin position="1"/>
        <end position="19"/>
    </location>
</feature>
<feature type="chain" id="PRO_5045088722" description="Phage tail protein" evidence="1">
    <location>
        <begin position="20"/>
        <end position="306"/>
    </location>
</feature>
<protein>
    <recommendedName>
        <fullName evidence="4">Phage tail protein</fullName>
    </recommendedName>
</protein>
<dbReference type="Proteomes" id="UP000664771">
    <property type="component" value="Unassembled WGS sequence"/>
</dbReference>
<name>A0ABS3LXW6_9PROT</name>
<dbReference type="RefSeq" id="WP_207882019.1">
    <property type="nucleotide sequence ID" value="NZ_JAFVMF010000014.1"/>
</dbReference>
<dbReference type="EMBL" id="JAFVMF010000014">
    <property type="protein sequence ID" value="MBO1360765.1"/>
    <property type="molecule type" value="Genomic_DNA"/>
</dbReference>
<gene>
    <name evidence="2" type="ORF">J2D73_13310</name>
</gene>
<keyword evidence="1" id="KW-0732">Signal</keyword>
<sequence>MTSLLRTSSAIASLSSARAFSLGSFIFLDTEVPSFLPWGGIQSASVSWAPGGAKTISQEGYFDAPLEWSGLFRGSNAVTRAQALETMARVGNVLSFVGAALSRQVIITSFQAIYTENGNVVPYNIRCEVVPTRPNPLNGTKSALANLIGSDGATAVSTLSTAMSSLASYAAGITSAAGVYAGQITPLASLFGTGNSMTALYAQLTGAATVAGGLSSTSSTSSLNGAGEQLSALSSSLYSMMGLSGQELSSIAESSGPDVVGSMSALSAAVGHSGILASVASANAYVTRATANVNIATGASNLTIKS</sequence>
<evidence type="ECO:0000313" key="2">
    <source>
        <dbReference type="EMBL" id="MBO1360765.1"/>
    </source>
</evidence>
<proteinExistence type="predicted"/>
<keyword evidence="3" id="KW-1185">Reference proteome</keyword>
<evidence type="ECO:0000256" key="1">
    <source>
        <dbReference type="SAM" id="SignalP"/>
    </source>
</evidence>
<accession>A0ABS3LXW6</accession>
<evidence type="ECO:0008006" key="4">
    <source>
        <dbReference type="Google" id="ProtNLM"/>
    </source>
</evidence>
<organism evidence="2 3">
    <name type="scientific">Acetobacter sacchari</name>
    <dbReference type="NCBI Taxonomy" id="2661687"/>
    <lineage>
        <taxon>Bacteria</taxon>
        <taxon>Pseudomonadati</taxon>
        <taxon>Pseudomonadota</taxon>
        <taxon>Alphaproteobacteria</taxon>
        <taxon>Acetobacterales</taxon>
        <taxon>Acetobacteraceae</taxon>
        <taxon>Acetobacter</taxon>
    </lineage>
</organism>
<evidence type="ECO:0000313" key="3">
    <source>
        <dbReference type="Proteomes" id="UP000664771"/>
    </source>
</evidence>
<comment type="caution">
    <text evidence="2">The sequence shown here is derived from an EMBL/GenBank/DDBJ whole genome shotgun (WGS) entry which is preliminary data.</text>
</comment>